<dbReference type="Pfam" id="PF01276">
    <property type="entry name" value="OKR_DC_1"/>
    <property type="match status" value="1"/>
</dbReference>
<feature type="domain" description="Orn/Lys/Arg decarboxylase C-terminal" evidence="7">
    <location>
        <begin position="422"/>
        <end position="459"/>
    </location>
</feature>
<dbReference type="InterPro" id="IPR008286">
    <property type="entry name" value="Prn/Lys/Arg_de-COase_C"/>
</dbReference>
<comment type="similarity">
    <text evidence="2">Belongs to the Orn/Lys/Arg decarboxylase class-I family.</text>
</comment>
<dbReference type="InterPro" id="IPR000310">
    <property type="entry name" value="Orn/Lys/Arg_deCO2ase_major_dom"/>
</dbReference>
<keyword evidence="4" id="KW-0663">Pyridoxal phosphate</keyword>
<dbReference type="GO" id="GO:0008483">
    <property type="term" value="F:transaminase activity"/>
    <property type="evidence" value="ECO:0007669"/>
    <property type="project" value="UniProtKB-KW"/>
</dbReference>
<name>A0A923RX52_9FIRM</name>
<keyword evidence="9" id="KW-1185">Reference proteome</keyword>
<dbReference type="InterPro" id="IPR015424">
    <property type="entry name" value="PyrdxlP-dep_Trfase"/>
</dbReference>
<reference evidence="8" key="1">
    <citation type="submission" date="2020-08" db="EMBL/GenBank/DDBJ databases">
        <title>Genome public.</title>
        <authorList>
            <person name="Liu C."/>
            <person name="Sun Q."/>
        </authorList>
    </citation>
    <scope>NUCLEOTIDE SEQUENCE</scope>
    <source>
        <strain evidence="8">NSJ-28</strain>
    </source>
</reference>
<evidence type="ECO:0000256" key="2">
    <source>
        <dbReference type="ARBA" id="ARBA00010671"/>
    </source>
</evidence>
<dbReference type="EMBL" id="JACOPL010000030">
    <property type="protein sequence ID" value="MBC5726792.1"/>
    <property type="molecule type" value="Genomic_DNA"/>
</dbReference>
<dbReference type="InterPro" id="IPR015421">
    <property type="entry name" value="PyrdxlP-dep_Trfase_major"/>
</dbReference>
<dbReference type="PANTHER" id="PTHR43277:SF4">
    <property type="entry name" value="ARGININE DECARBOXYLASE"/>
    <property type="match status" value="1"/>
</dbReference>
<keyword evidence="8" id="KW-0808">Transferase</keyword>
<evidence type="ECO:0000256" key="3">
    <source>
        <dbReference type="ARBA" id="ARBA00022793"/>
    </source>
</evidence>
<evidence type="ECO:0000256" key="5">
    <source>
        <dbReference type="ARBA" id="ARBA00023239"/>
    </source>
</evidence>
<gene>
    <name evidence="8" type="ORF">H8S45_15185</name>
</gene>
<evidence type="ECO:0000256" key="1">
    <source>
        <dbReference type="ARBA" id="ARBA00001933"/>
    </source>
</evidence>
<comment type="caution">
    <text evidence="8">The sequence shown here is derived from an EMBL/GenBank/DDBJ whole genome shotgun (WGS) entry which is preliminary data.</text>
</comment>
<dbReference type="Gene3D" id="3.40.640.10">
    <property type="entry name" value="Type I PLP-dependent aspartate aminotransferase-like (Major domain)"/>
    <property type="match status" value="1"/>
</dbReference>
<protein>
    <submittedName>
        <fullName evidence="8">DegT/DnrJ/EryC1/StrS family aminotransferase</fullName>
    </submittedName>
</protein>
<dbReference type="GO" id="GO:0016831">
    <property type="term" value="F:carboxy-lyase activity"/>
    <property type="evidence" value="ECO:0007669"/>
    <property type="project" value="UniProtKB-KW"/>
</dbReference>
<evidence type="ECO:0000313" key="8">
    <source>
        <dbReference type="EMBL" id="MBC5726792.1"/>
    </source>
</evidence>
<dbReference type="Proteomes" id="UP000606499">
    <property type="component" value="Unassembled WGS sequence"/>
</dbReference>
<comment type="cofactor">
    <cofactor evidence="1">
        <name>pyridoxal 5'-phosphate</name>
        <dbReference type="ChEBI" id="CHEBI:597326"/>
    </cofactor>
</comment>
<dbReference type="SUPFAM" id="SSF53383">
    <property type="entry name" value="PLP-dependent transferases"/>
    <property type="match status" value="1"/>
</dbReference>
<evidence type="ECO:0000259" key="7">
    <source>
        <dbReference type="Pfam" id="PF03711"/>
    </source>
</evidence>
<dbReference type="PANTHER" id="PTHR43277">
    <property type="entry name" value="ARGININE DECARBOXYLASE"/>
    <property type="match status" value="1"/>
</dbReference>
<proteinExistence type="inferred from homology"/>
<organism evidence="8 9">
    <name type="scientific">Agathobaculum faecis</name>
    <dbReference type="NCBI Taxonomy" id="2763013"/>
    <lineage>
        <taxon>Bacteria</taxon>
        <taxon>Bacillati</taxon>
        <taxon>Bacillota</taxon>
        <taxon>Clostridia</taxon>
        <taxon>Eubacteriales</taxon>
        <taxon>Butyricicoccaceae</taxon>
        <taxon>Agathobaculum</taxon>
    </lineage>
</organism>
<dbReference type="Gene3D" id="3.90.105.10">
    <property type="entry name" value="Molybdopterin biosynthesis moea protein, domain 2"/>
    <property type="match status" value="1"/>
</dbReference>
<feature type="domain" description="Orn/Lys/Arg decarboxylases family 1 pyridoxal-P attachment site" evidence="6">
    <location>
        <begin position="28"/>
        <end position="314"/>
    </location>
</feature>
<dbReference type="RefSeq" id="WP_186950484.1">
    <property type="nucleotide sequence ID" value="NZ_JACOPL010000030.1"/>
</dbReference>
<evidence type="ECO:0000313" key="9">
    <source>
        <dbReference type="Proteomes" id="UP000606499"/>
    </source>
</evidence>
<keyword evidence="5" id="KW-0456">Lyase</keyword>
<keyword evidence="3" id="KW-0210">Decarboxylase</keyword>
<accession>A0A923RX52</accession>
<evidence type="ECO:0000259" key="6">
    <source>
        <dbReference type="Pfam" id="PF01276"/>
    </source>
</evidence>
<sequence>MFHHKKRARAPQLTHRQINRLMPFTGAPLFHALQLLATGDSARFHMPGHKGEPLFNSYAEIFAIDFTETYGTGNLYLGDGPIRDAEVAAARYFGVDDCFFLTGGSTQGVLAMLAAAVGEGGSVLLDRECHKSVCYACALLDITPHFISAPLIEPFAVSGALPVDAAERALLDHPEIRAVLLTSPTYYGVCRAIPAFADLCRAYGRLLLVDGAHGAHFPALGLPAPVAEGADMAVLSMHKTLPCLGQGAVLLAGAGADKRALRENTALFGTSSPSYPIMASIDLARAYTEGPGRAAYRRAAETCGDLRDYIARRTRFTPLAESDFPALDPCRLTVCTAGTDITGRRLADMLWSEYGVACEMADDRNAVFILTGADTGASIYRLRRGLRCLSGRRREEPLSLAAAPFPPAARVMPVRQAWFSHTGRVAPAAAEGLVCARPVTPYPPGVPLLWPGEKITRAHIELIRERWYNEIEEITVVISQQSGKGGHLL</sequence>
<dbReference type="Pfam" id="PF03711">
    <property type="entry name" value="OKR_DC_1_C"/>
    <property type="match status" value="1"/>
</dbReference>
<dbReference type="SUPFAM" id="SSF55904">
    <property type="entry name" value="Ornithine decarboxylase C-terminal domain"/>
    <property type="match status" value="1"/>
</dbReference>
<dbReference type="InterPro" id="IPR052357">
    <property type="entry name" value="Orn_Lys_Arg_decarboxylase-I"/>
</dbReference>
<keyword evidence="8" id="KW-0032">Aminotransferase</keyword>
<evidence type="ECO:0000256" key="4">
    <source>
        <dbReference type="ARBA" id="ARBA00022898"/>
    </source>
</evidence>
<dbReference type="InterPro" id="IPR036633">
    <property type="entry name" value="Prn/Lys/Arg_de-COase_C_sf"/>
</dbReference>
<dbReference type="AlphaFoldDB" id="A0A923RX52"/>